<protein>
    <submittedName>
        <fullName evidence="1">Phenylacetate--CoA ligase family protein</fullName>
    </submittedName>
</protein>
<proteinExistence type="predicted"/>
<dbReference type="PANTHER" id="PTHR43845">
    <property type="entry name" value="BLR5969 PROTEIN"/>
    <property type="match status" value="1"/>
</dbReference>
<sequence>MARQRAGQTIYDVGERVWTSRPLKVVRRTALRASTGVLTQGYSLYKVHPAMWRLTATHYRPWMGDFARWHAWMTCQLGSLHVPAYQQFLKERDWSFTWWDLTNYPPTSKDNYVTRYGEEARCWHGEMDLRGTLVDESSGSSGRPFNWVRGREELADIHRNVAGFTSLMMKDEPRLFVINAYSMGAWATGTNTGIAMAKIAMVKNTGPDLDKIVDTINHFGPGFTYLITAYPPFLKDLRDRLDADGFDWDQHRMHGLVGGEGMTEALRDYCEERFLTVRSGYGASDLTIGIGGETELTVWLRRQLLQDHELREVVLGPDESRTPMIFQYNPLETYLEITDEGEILCTLTSTSVLSPKLRYNISDEGVILDWHDLAAILRTRPEWQSAARQAWQAQGMKLPLLLLFGRKDATISFMGANIYPQDVENGLYADSSRAAQLASFTLTLEERDGGTASQPVVHLELREEVHPSEHERAALATDAQQGIVGYLARVSRDFAQSLEESARTGDIEVRVHDHGTGPFEVENTTLKRVYLRKDQA</sequence>
<dbReference type="RefSeq" id="WP_143781973.1">
    <property type="nucleotide sequence ID" value="NZ_CP041616.1"/>
</dbReference>
<reference evidence="1 2" key="1">
    <citation type="submission" date="2019-07" db="EMBL/GenBank/DDBJ databases">
        <title>complete genome sequencing of Ornithinimicrobium sp. H23M54.</title>
        <authorList>
            <person name="Bae J.-W."/>
            <person name="Lee S.-Y."/>
        </authorList>
    </citation>
    <scope>NUCLEOTIDE SEQUENCE [LARGE SCALE GENOMIC DNA]</scope>
    <source>
        <strain evidence="1 2">H23M54</strain>
    </source>
</reference>
<keyword evidence="2" id="KW-1185">Reference proteome</keyword>
<dbReference type="Gene3D" id="3.40.50.12780">
    <property type="entry name" value="N-terminal domain of ligase-like"/>
    <property type="match status" value="1"/>
</dbReference>
<dbReference type="Proteomes" id="UP000315395">
    <property type="component" value="Chromosome"/>
</dbReference>
<accession>A0A516G740</accession>
<dbReference type="GO" id="GO:0016874">
    <property type="term" value="F:ligase activity"/>
    <property type="evidence" value="ECO:0007669"/>
    <property type="project" value="UniProtKB-KW"/>
</dbReference>
<name>A0A516G740_9MICO</name>
<dbReference type="SUPFAM" id="SSF56801">
    <property type="entry name" value="Acetyl-CoA synthetase-like"/>
    <property type="match status" value="1"/>
</dbReference>
<evidence type="ECO:0000313" key="1">
    <source>
        <dbReference type="EMBL" id="QDO87315.1"/>
    </source>
</evidence>
<dbReference type="EMBL" id="CP041616">
    <property type="protein sequence ID" value="QDO87315.1"/>
    <property type="molecule type" value="Genomic_DNA"/>
</dbReference>
<dbReference type="OrthoDB" id="568480at2"/>
<dbReference type="KEGG" id="orz:FNH13_02350"/>
<keyword evidence="1" id="KW-0436">Ligase</keyword>
<dbReference type="AlphaFoldDB" id="A0A516G740"/>
<dbReference type="PANTHER" id="PTHR43845:SF1">
    <property type="entry name" value="BLR5969 PROTEIN"/>
    <property type="match status" value="1"/>
</dbReference>
<organism evidence="1 2">
    <name type="scientific">Ornithinimicrobium ciconiae</name>
    <dbReference type="NCBI Taxonomy" id="2594265"/>
    <lineage>
        <taxon>Bacteria</taxon>
        <taxon>Bacillati</taxon>
        <taxon>Actinomycetota</taxon>
        <taxon>Actinomycetes</taxon>
        <taxon>Micrococcales</taxon>
        <taxon>Ornithinimicrobiaceae</taxon>
        <taxon>Ornithinimicrobium</taxon>
    </lineage>
</organism>
<dbReference type="InterPro" id="IPR042099">
    <property type="entry name" value="ANL_N_sf"/>
</dbReference>
<evidence type="ECO:0000313" key="2">
    <source>
        <dbReference type="Proteomes" id="UP000315395"/>
    </source>
</evidence>
<gene>
    <name evidence="1" type="ORF">FNH13_02350</name>
</gene>